<name>A0A4P9UT97_METBY</name>
<dbReference type="GO" id="GO:0042910">
    <property type="term" value="F:xenobiotic transmembrane transporter activity"/>
    <property type="evidence" value="ECO:0007669"/>
    <property type="project" value="TreeGrafter"/>
</dbReference>
<protein>
    <submittedName>
        <fullName evidence="2">Efflux RND transporter permease subunit</fullName>
    </submittedName>
</protein>
<dbReference type="PRINTS" id="PR00702">
    <property type="entry name" value="ACRIFLAVINRP"/>
</dbReference>
<dbReference type="PANTHER" id="PTHR32063">
    <property type="match status" value="1"/>
</dbReference>
<evidence type="ECO:0000256" key="1">
    <source>
        <dbReference type="SAM" id="Phobius"/>
    </source>
</evidence>
<dbReference type="SUPFAM" id="SSF82866">
    <property type="entry name" value="Multidrug efflux transporter AcrB transmembrane domain"/>
    <property type="match status" value="2"/>
</dbReference>
<feature type="transmembrane region" description="Helical" evidence="1">
    <location>
        <begin position="982"/>
        <end position="1007"/>
    </location>
</feature>
<feature type="transmembrane region" description="Helical" evidence="1">
    <location>
        <begin position="856"/>
        <end position="873"/>
    </location>
</feature>
<feature type="transmembrane region" description="Helical" evidence="1">
    <location>
        <begin position="336"/>
        <end position="354"/>
    </location>
</feature>
<evidence type="ECO:0000313" key="2">
    <source>
        <dbReference type="EMBL" id="QCW84774.1"/>
    </source>
</evidence>
<dbReference type="GO" id="GO:0005886">
    <property type="term" value="C:plasma membrane"/>
    <property type="evidence" value="ECO:0007669"/>
    <property type="project" value="TreeGrafter"/>
</dbReference>
<feature type="transmembrane region" description="Helical" evidence="1">
    <location>
        <begin position="434"/>
        <end position="454"/>
    </location>
</feature>
<dbReference type="InterPro" id="IPR001036">
    <property type="entry name" value="Acrflvin-R"/>
</dbReference>
<keyword evidence="3" id="KW-1185">Reference proteome</keyword>
<dbReference type="Proteomes" id="UP000305881">
    <property type="component" value="Chromosome"/>
</dbReference>
<dbReference type="Gene3D" id="3.30.70.1430">
    <property type="entry name" value="Multidrug efflux transporter AcrB pore domain"/>
    <property type="match status" value="2"/>
</dbReference>
<feature type="transmembrane region" description="Helical" evidence="1">
    <location>
        <begin position="880"/>
        <end position="900"/>
    </location>
</feature>
<feature type="transmembrane region" description="Helical" evidence="1">
    <location>
        <begin position="388"/>
        <end position="413"/>
    </location>
</feature>
<keyword evidence="1" id="KW-0812">Transmembrane</keyword>
<dbReference type="SUPFAM" id="SSF82693">
    <property type="entry name" value="Multidrug efflux transporter AcrB pore domain, PN1, PN2, PC1 and PC2 subdomains"/>
    <property type="match status" value="3"/>
</dbReference>
<dbReference type="STRING" id="675511.GCA_000341735_01194"/>
<dbReference type="PANTHER" id="PTHR32063:SF18">
    <property type="entry name" value="CATION EFFLUX SYSTEM PROTEIN"/>
    <property type="match status" value="1"/>
</dbReference>
<dbReference type="Pfam" id="PF00873">
    <property type="entry name" value="ACR_tran"/>
    <property type="match status" value="1"/>
</dbReference>
<dbReference type="KEGG" id="mbur:EQU24_09190"/>
<sequence>MDIARAAIERPVNTWLIILTCLIGGLWGLSTVGRLEDPAFTIKQALVITPYPGATAEEVELEVTEPLESAIQQLPQIKHITSRSKPGISEIEVEIKDTYDGNTMPQVWDELRRKVGDAQKTLPEGANPSTVNDDFGDVFGIFYAITAPGFSDREILDLAKFLRRELLTVTNVAKVETAGMRTETIYVEVSNARLARFGLPMAQVLNTISSENRIADAGAVTIDDRRIRITTSAGFDSVSAIEALRIGRPGSTEQISLIDLAEIRREPTEIPDHLVHFNGMPAFTLAISGVTDANIVTIGQAVEARLAELAPRIPLGIEIHPIYEQHKVVDQSIDDFIVNLIVSVSIVILSLCLMMGWRVGLIVGATLLLTVLGTVFLMRVFHIDMERISLGALIIAMGMLVDNAIVVAEGMLINMQHGMNGKDAATISVKRTQLPLLGATVIGIMAFSGIGLSPDVTGEFLFSLFAVIGMSLLLSWILAITVTPLFGHLFLKVEQTGEDPYRAWVYQAYRKTLTATLKARALTALIMVLLTAACFAGFGMVKQAFFPDANTPLFYIHYQLPQGSDIRSTERDIGEIDAIIRAKPDVVSVASFIGRGASRYMLTYAPEQPNSSYGLFIVRTENLDPIPALAAELKNELNAAYPNAEIRTERLMFGPGGGAKIEARFSGPDSAVLRRLGNEALDIMRADGNLIDLRTNWRQKELVMKPVYSPERARIAGIGLSDLAQALQFASTGIQAGTYREDDKQIPIVVRPPDAERRDAKQLRDRLVWSNADQSYIPIAQIAEHFETVSEDTLIHRRNRVRTLIAQADPLPELTADQAFRRIRAQIEAIPLPSGYRFEWGGEYESSTDAQTALNAQIPVGFVVMLVISILLFGKVRQPLIIWLVVPMSVCGVVIGLLISNQPFSFMALLGLLSLSGMLMKNAIVLVDEIDAQIDEGKHGHAAIVDAGVSRLRPVFLAAGTTILGMIPLLTDAFFASMAVTIMGGLAFATVLTLIAVPVLYALFFGVKAEAAAK</sequence>
<dbReference type="Gene3D" id="1.20.1640.10">
    <property type="entry name" value="Multidrug efflux transporter AcrB transmembrane domain"/>
    <property type="match status" value="2"/>
</dbReference>
<accession>A0A4P9UT97</accession>
<organism evidence="2 3">
    <name type="scientific">Methylotuvimicrobium buryatense</name>
    <name type="common">Methylomicrobium buryatense</name>
    <dbReference type="NCBI Taxonomy" id="95641"/>
    <lineage>
        <taxon>Bacteria</taxon>
        <taxon>Pseudomonadati</taxon>
        <taxon>Pseudomonadota</taxon>
        <taxon>Gammaproteobacteria</taxon>
        <taxon>Methylococcales</taxon>
        <taxon>Methylococcaceae</taxon>
        <taxon>Methylotuvimicrobium</taxon>
    </lineage>
</organism>
<dbReference type="EMBL" id="CP035467">
    <property type="protein sequence ID" value="QCW84774.1"/>
    <property type="molecule type" value="Genomic_DNA"/>
</dbReference>
<proteinExistence type="predicted"/>
<feature type="transmembrane region" description="Helical" evidence="1">
    <location>
        <begin position="955"/>
        <end position="976"/>
    </location>
</feature>
<keyword evidence="1" id="KW-0472">Membrane</keyword>
<keyword evidence="1" id="KW-1133">Transmembrane helix</keyword>
<feature type="transmembrane region" description="Helical" evidence="1">
    <location>
        <begin position="906"/>
        <end position="927"/>
    </location>
</feature>
<feature type="transmembrane region" description="Helical" evidence="1">
    <location>
        <begin position="361"/>
        <end position="382"/>
    </location>
</feature>
<feature type="transmembrane region" description="Helical" evidence="1">
    <location>
        <begin position="12"/>
        <end position="30"/>
    </location>
</feature>
<gene>
    <name evidence="2" type="ORF">EQU24_09190</name>
</gene>
<dbReference type="AlphaFoldDB" id="A0A4P9UT97"/>
<dbReference type="Gene3D" id="3.30.70.1320">
    <property type="entry name" value="Multidrug efflux transporter AcrB pore domain like"/>
    <property type="match status" value="1"/>
</dbReference>
<dbReference type="Gene3D" id="3.30.2090.10">
    <property type="entry name" value="Multidrug efflux transporter AcrB TolC docking domain, DN and DC subdomains"/>
    <property type="match status" value="2"/>
</dbReference>
<feature type="transmembrane region" description="Helical" evidence="1">
    <location>
        <begin position="460"/>
        <end position="482"/>
    </location>
</feature>
<evidence type="ECO:0000313" key="3">
    <source>
        <dbReference type="Proteomes" id="UP000305881"/>
    </source>
</evidence>
<dbReference type="InterPro" id="IPR027463">
    <property type="entry name" value="AcrB_DN_DC_subdom"/>
</dbReference>
<dbReference type="OrthoDB" id="9757940at2"/>
<feature type="transmembrane region" description="Helical" evidence="1">
    <location>
        <begin position="521"/>
        <end position="541"/>
    </location>
</feature>
<dbReference type="SUPFAM" id="SSF82714">
    <property type="entry name" value="Multidrug efflux transporter AcrB TolC docking domain, DN and DC subdomains"/>
    <property type="match status" value="2"/>
</dbReference>
<reference evidence="3" key="1">
    <citation type="journal article" date="2019" name="J. Bacteriol.">
        <title>A Mutagenic Screen Identifies a TonB-Dependent Receptor Required for the Lanthanide Metal Switch in the Type I Methanotroph 'Methylotuvimicrobium buryatense' 5GB1C.</title>
        <authorList>
            <person name="Groom J.D."/>
            <person name="Ford S.M."/>
            <person name="Pesesky M.W."/>
            <person name="Lidstrom M.E."/>
        </authorList>
    </citation>
    <scope>NUCLEOTIDE SEQUENCE [LARGE SCALE GENOMIC DNA]</scope>
    <source>
        <strain evidence="3">5GB1C</strain>
    </source>
</reference>
<dbReference type="Gene3D" id="3.30.70.1440">
    <property type="entry name" value="Multidrug efflux transporter AcrB pore domain"/>
    <property type="match status" value="1"/>
</dbReference>